<reference evidence="1 2" key="1">
    <citation type="submission" date="2020-04" db="EMBL/GenBank/DDBJ databases">
        <title>Sphingobium sp. AR-3-1 isolated from Arctic soil.</title>
        <authorList>
            <person name="Dahal R.H."/>
            <person name="Chaudhary D.K."/>
        </authorList>
    </citation>
    <scope>NUCLEOTIDE SEQUENCE [LARGE SCALE GENOMIC DNA]</scope>
    <source>
        <strain evidence="1 2">AR-3-1</strain>
    </source>
</reference>
<comment type="caution">
    <text evidence="1">The sequence shown here is derived from an EMBL/GenBank/DDBJ whole genome shotgun (WGS) entry which is preliminary data.</text>
</comment>
<accession>A0A7X9ZTN8</accession>
<name>A0A7X9ZTN8_9SPHN</name>
<evidence type="ECO:0008006" key="3">
    <source>
        <dbReference type="Google" id="ProtNLM"/>
    </source>
</evidence>
<organism evidence="1 2">
    <name type="scientific">Sphingobium psychrophilum</name>
    <dbReference type="NCBI Taxonomy" id="2728834"/>
    <lineage>
        <taxon>Bacteria</taxon>
        <taxon>Pseudomonadati</taxon>
        <taxon>Pseudomonadota</taxon>
        <taxon>Alphaproteobacteria</taxon>
        <taxon>Sphingomonadales</taxon>
        <taxon>Sphingomonadaceae</taxon>
        <taxon>Sphingobium</taxon>
    </lineage>
</organism>
<sequence>MKPLILAAVAMSLVSGMSEGARSAAVREAERAAVHPVGSASQMHDWLARVPLTWTFPPDFAETLRGHAPLITVEMSTAPGCLPCGDMWKSLHRLRTRYGLTIRTIDARQALERSGRLGLPWIGHPVLWVRPTADPNRTIPVAIGTDHEVNLARNIYLATKMLSGVRPGIGLRAMAKFTGIVAPTAIRLNSIRKD</sequence>
<evidence type="ECO:0000313" key="1">
    <source>
        <dbReference type="EMBL" id="NML12218.1"/>
    </source>
</evidence>
<keyword evidence="2" id="KW-1185">Reference proteome</keyword>
<dbReference type="AlphaFoldDB" id="A0A7X9ZTN8"/>
<protein>
    <recommendedName>
        <fullName evidence="3">Conjugal transfer protein TraF</fullName>
    </recommendedName>
</protein>
<evidence type="ECO:0000313" key="2">
    <source>
        <dbReference type="Proteomes" id="UP000519023"/>
    </source>
</evidence>
<proteinExistence type="predicted"/>
<dbReference type="RefSeq" id="WP_169574625.1">
    <property type="nucleotide sequence ID" value="NZ_JABBFV010000017.1"/>
</dbReference>
<gene>
    <name evidence="1" type="ORF">HHL08_19080</name>
</gene>
<dbReference type="Proteomes" id="UP000519023">
    <property type="component" value="Unassembled WGS sequence"/>
</dbReference>
<dbReference type="EMBL" id="JABBFV010000017">
    <property type="protein sequence ID" value="NML12218.1"/>
    <property type="molecule type" value="Genomic_DNA"/>
</dbReference>